<dbReference type="InterPro" id="IPR034652">
    <property type="entry name" value="SRP68-RBD"/>
</dbReference>
<dbReference type="Gene3D" id="1.10.3450.40">
    <property type="entry name" value="Signal recognition particle, SRP68 subunit, RNA-binding domain"/>
    <property type="match status" value="1"/>
</dbReference>
<evidence type="ECO:0000256" key="9">
    <source>
        <dbReference type="ARBA" id="ARBA00023242"/>
    </source>
</evidence>
<dbReference type="GO" id="GO:0005730">
    <property type="term" value="C:nucleolus"/>
    <property type="evidence" value="ECO:0007669"/>
    <property type="project" value="UniProtKB-SubCell"/>
</dbReference>
<dbReference type="Pfam" id="PF16969">
    <property type="entry name" value="SRP68"/>
    <property type="match status" value="1"/>
</dbReference>
<dbReference type="GO" id="GO:0005783">
    <property type="term" value="C:endoplasmic reticulum"/>
    <property type="evidence" value="ECO:0007669"/>
    <property type="project" value="UniProtKB-SubCell"/>
</dbReference>
<proteinExistence type="inferred from homology"/>
<dbReference type="GO" id="GO:0030942">
    <property type="term" value="F:endoplasmic reticulum signal peptide binding"/>
    <property type="evidence" value="ECO:0007669"/>
    <property type="project" value="InterPro"/>
</dbReference>
<evidence type="ECO:0000313" key="13">
    <source>
        <dbReference type="EMBL" id="VDP91879.1"/>
    </source>
</evidence>
<dbReference type="AlphaFoldDB" id="A0A183B5X2"/>
<dbReference type="CDD" id="cd15481">
    <property type="entry name" value="SRP68-RBD"/>
    <property type="match status" value="1"/>
</dbReference>
<name>A0A183B5X2_9TREM</name>
<keyword evidence="8" id="KW-0733">Signal recognition particle</keyword>
<dbReference type="GO" id="GO:0008312">
    <property type="term" value="F:7S RNA binding"/>
    <property type="evidence" value="ECO:0007669"/>
    <property type="project" value="InterPro"/>
</dbReference>
<keyword evidence="5" id="KW-0963">Cytoplasm</keyword>
<evidence type="ECO:0000256" key="11">
    <source>
        <dbReference type="ARBA" id="ARBA00029498"/>
    </source>
</evidence>
<dbReference type="WBParaSite" id="ECPE_0001464701-mRNA-1">
    <property type="protein sequence ID" value="ECPE_0001464701-mRNA-1"/>
    <property type="gene ID" value="ECPE_0001464701"/>
</dbReference>
<accession>A0A183B5X2</accession>
<keyword evidence="6" id="KW-0256">Endoplasmic reticulum</keyword>
<evidence type="ECO:0000256" key="8">
    <source>
        <dbReference type="ARBA" id="ARBA00023135"/>
    </source>
</evidence>
<dbReference type="EMBL" id="UZAN01058014">
    <property type="protein sequence ID" value="VDP91879.1"/>
    <property type="molecule type" value="Genomic_DNA"/>
</dbReference>
<dbReference type="InterPro" id="IPR038253">
    <property type="entry name" value="SRP68_N_sf"/>
</dbReference>
<gene>
    <name evidence="13" type="ORF">ECPE_LOCUS14607</name>
</gene>
<keyword evidence="14" id="KW-1185">Reference proteome</keyword>
<evidence type="ECO:0000256" key="4">
    <source>
        <dbReference type="ARBA" id="ARBA00009352"/>
    </source>
</evidence>
<dbReference type="GO" id="GO:0005829">
    <property type="term" value="C:cytosol"/>
    <property type="evidence" value="ECO:0007669"/>
    <property type="project" value="UniProtKB-ARBA"/>
</dbReference>
<evidence type="ECO:0000256" key="7">
    <source>
        <dbReference type="ARBA" id="ARBA00022884"/>
    </source>
</evidence>
<evidence type="ECO:0000256" key="10">
    <source>
        <dbReference type="ARBA" id="ARBA00023274"/>
    </source>
</evidence>
<protein>
    <recommendedName>
        <fullName evidence="11">Signal recognition particle subunit SRP68</fullName>
    </recommendedName>
    <alternativeName>
        <fullName evidence="12">Signal recognition particle 68 kDa protein</fullName>
    </alternativeName>
</protein>
<evidence type="ECO:0000256" key="6">
    <source>
        <dbReference type="ARBA" id="ARBA00022824"/>
    </source>
</evidence>
<evidence type="ECO:0000313" key="14">
    <source>
        <dbReference type="Proteomes" id="UP000272942"/>
    </source>
</evidence>
<keyword evidence="7" id="KW-0694">RNA-binding</keyword>
<reference evidence="15" key="1">
    <citation type="submission" date="2016-06" db="UniProtKB">
        <authorList>
            <consortium name="WormBaseParasite"/>
        </authorList>
    </citation>
    <scope>IDENTIFICATION</scope>
</reference>
<evidence type="ECO:0000256" key="12">
    <source>
        <dbReference type="ARBA" id="ARBA00083741"/>
    </source>
</evidence>
<dbReference type="GO" id="GO:0006614">
    <property type="term" value="P:SRP-dependent cotranslational protein targeting to membrane"/>
    <property type="evidence" value="ECO:0007669"/>
    <property type="project" value="InterPro"/>
</dbReference>
<dbReference type="GO" id="GO:0005786">
    <property type="term" value="C:signal recognition particle, endoplasmic reticulum targeting"/>
    <property type="evidence" value="ECO:0007669"/>
    <property type="project" value="UniProtKB-KW"/>
</dbReference>
<organism evidence="15">
    <name type="scientific">Echinostoma caproni</name>
    <dbReference type="NCBI Taxonomy" id="27848"/>
    <lineage>
        <taxon>Eukaryota</taxon>
        <taxon>Metazoa</taxon>
        <taxon>Spiralia</taxon>
        <taxon>Lophotrochozoa</taxon>
        <taxon>Platyhelminthes</taxon>
        <taxon>Trematoda</taxon>
        <taxon>Digenea</taxon>
        <taxon>Plagiorchiida</taxon>
        <taxon>Echinostomata</taxon>
        <taxon>Echinostomatoidea</taxon>
        <taxon>Echinostomatidae</taxon>
        <taxon>Echinostoma</taxon>
    </lineage>
</organism>
<keyword evidence="10" id="KW-0687">Ribonucleoprotein</keyword>
<keyword evidence="9" id="KW-0539">Nucleus</keyword>
<comment type="similarity">
    <text evidence="4">Belongs to the SRP68 family.</text>
</comment>
<dbReference type="Proteomes" id="UP000272942">
    <property type="component" value="Unassembled WGS sequence"/>
</dbReference>
<evidence type="ECO:0000313" key="15">
    <source>
        <dbReference type="WBParaSite" id="ECPE_0001464701-mRNA-1"/>
    </source>
</evidence>
<dbReference type="FunFam" id="1.10.3450.40:FF:000001">
    <property type="entry name" value="Signal recognition particle subunit SRP68"/>
    <property type="match status" value="1"/>
</dbReference>
<evidence type="ECO:0000256" key="2">
    <source>
        <dbReference type="ARBA" id="ARBA00004496"/>
    </source>
</evidence>
<evidence type="ECO:0000256" key="3">
    <source>
        <dbReference type="ARBA" id="ARBA00004604"/>
    </source>
</evidence>
<sequence length="429" mass="49118">EFVYFSFEVLALVKSAQQQHGLRHGDYQRYHQYITRKLRRMRKSLHFQQGNRSKVIPKKLTPDLVTDPRFITLKLFEIERSWAYAMQLKTESNSELRKRFQMISRLRRAVVRGNQLSELMNELPMLDAQTKLELRAYIQWIHGILAFELQDWIKAKEYLESTQAIYTGLLQTIEEDNRAIYTARMDDILPQIHYCAYNIGDKSAASDLQRMRAQTTAESGGFAELQLDQLLSQARATQAGQVTEAQWLGRTIPVKLEKAKMAILMVKEAEQDLKNAQGHTEQLSIYESVLKSCVDAISAVRDELRAVSTVDSSVTGTGDKKIASTISSDKVSRLQMLHNYLQYLKLYNTIERTLVHIDMALSTASQQTTGQIRDGLGTSAYAKPQELARLYDTLVQNFQEMISLPGTIQDHAGLRTLLQAKLLAYRSYR</sequence>
<comment type="subcellular location">
    <subcellularLocation>
        <location evidence="2">Cytoplasm</location>
    </subcellularLocation>
    <subcellularLocation>
        <location evidence="1">Endoplasmic reticulum</location>
    </subcellularLocation>
    <subcellularLocation>
        <location evidence="3">Nucleus</location>
        <location evidence="3">Nucleolus</location>
    </subcellularLocation>
</comment>
<dbReference type="OrthoDB" id="10255118at2759"/>
<dbReference type="PANTHER" id="PTHR12860:SF0">
    <property type="entry name" value="SIGNAL RECOGNITION PARTICLE SUBUNIT SRP68"/>
    <property type="match status" value="1"/>
</dbReference>
<dbReference type="PANTHER" id="PTHR12860">
    <property type="entry name" value="SIGNAL RECOGNITION PARTICLE 68 KDA PROTEIN"/>
    <property type="match status" value="1"/>
</dbReference>
<dbReference type="GO" id="GO:0005047">
    <property type="term" value="F:signal recognition particle binding"/>
    <property type="evidence" value="ECO:0007669"/>
    <property type="project" value="InterPro"/>
</dbReference>
<dbReference type="InterPro" id="IPR026258">
    <property type="entry name" value="SRP68"/>
</dbReference>
<reference evidence="13 14" key="2">
    <citation type="submission" date="2018-11" db="EMBL/GenBank/DDBJ databases">
        <authorList>
            <consortium name="Pathogen Informatics"/>
        </authorList>
    </citation>
    <scope>NUCLEOTIDE SEQUENCE [LARGE SCALE GENOMIC DNA]</scope>
    <source>
        <strain evidence="13 14">Egypt</strain>
    </source>
</reference>
<evidence type="ECO:0000256" key="1">
    <source>
        <dbReference type="ARBA" id="ARBA00004240"/>
    </source>
</evidence>
<evidence type="ECO:0000256" key="5">
    <source>
        <dbReference type="ARBA" id="ARBA00022490"/>
    </source>
</evidence>